<gene>
    <name evidence="1" type="ORF">UFOVP935_7</name>
</gene>
<sequence length="490" mass="51024">MNDVFVTCIKNGRFDQFGRPLVSGLSYTLQWGLARDLWLSGYVSVTNSSVFDDSSVDIRRPNLAEELAAIGIYSESTASPMGGPGAGMGVCNPAYVPAGLVGLSGYNDRASPNFGNYIHPASGSIMCFIPLKWTKWGAGIGVNGLAINQCSIVDDTPSMRALLSADGYAVHRAFWDGGSIKSGVFVDKYLCSNNGGIAASIKNGNPLSSDSAHNPFAGLAGTPANAYYGAVDAARLRGSGFFCNSRFIHTLLAQMSYAHAQASTSSVFCAWYDGTGVSNFPKGCNNNSLRDSQDASILYTSDGYSTCGQTGSAVPFEKTTHNGQACGVADLNGLLWEVNLGMTSNGSSYFAVKSSVAMAGLTSGNTLSTDVWGASGRTANYDNIGATYGALTASSTTKLYGNASQVFSEQASDIGWAATCLGIPLAGGVGGTNAFGNDGLYDFRPNDMCATSGGAWNSVAYAGVWALRLNYAQNASADTVGFRCAIYPTT</sequence>
<accession>A0A6J5PKI6</accession>
<protein>
    <submittedName>
        <fullName evidence="1">Uncharacterized protein</fullName>
    </submittedName>
</protein>
<proteinExistence type="predicted"/>
<evidence type="ECO:0000313" key="1">
    <source>
        <dbReference type="EMBL" id="CAB4172420.1"/>
    </source>
</evidence>
<name>A0A6J5PKI6_9CAUD</name>
<reference evidence="1" key="1">
    <citation type="submission" date="2020-05" db="EMBL/GenBank/DDBJ databases">
        <authorList>
            <person name="Chiriac C."/>
            <person name="Salcher M."/>
            <person name="Ghai R."/>
            <person name="Kavagutti S V."/>
        </authorList>
    </citation>
    <scope>NUCLEOTIDE SEQUENCE</scope>
</reference>
<organism evidence="1">
    <name type="scientific">uncultured Caudovirales phage</name>
    <dbReference type="NCBI Taxonomy" id="2100421"/>
    <lineage>
        <taxon>Viruses</taxon>
        <taxon>Duplodnaviria</taxon>
        <taxon>Heunggongvirae</taxon>
        <taxon>Uroviricota</taxon>
        <taxon>Caudoviricetes</taxon>
        <taxon>Peduoviridae</taxon>
        <taxon>Maltschvirus</taxon>
        <taxon>Maltschvirus maltsch</taxon>
    </lineage>
</organism>
<dbReference type="EMBL" id="LR796885">
    <property type="protein sequence ID" value="CAB4172420.1"/>
    <property type="molecule type" value="Genomic_DNA"/>
</dbReference>